<gene>
    <name evidence="1" type="ORF">DAT39_007518</name>
</gene>
<dbReference type="AlphaFoldDB" id="A0A8J4TWX5"/>
<feature type="non-terminal residue" evidence="1">
    <location>
        <position position="53"/>
    </location>
</feature>
<protein>
    <submittedName>
        <fullName evidence="1">Putative transcriptional regulatory protein C2H10.01</fullName>
    </submittedName>
</protein>
<proteinExistence type="predicted"/>
<evidence type="ECO:0000313" key="2">
    <source>
        <dbReference type="Proteomes" id="UP000727407"/>
    </source>
</evidence>
<comment type="caution">
    <text evidence="1">The sequence shown here is derived from an EMBL/GenBank/DDBJ whole genome shotgun (WGS) entry which is preliminary data.</text>
</comment>
<feature type="non-terminal residue" evidence="1">
    <location>
        <position position="1"/>
    </location>
</feature>
<keyword evidence="2" id="KW-1185">Reference proteome</keyword>
<name>A0A8J4TWX5_CLAMG</name>
<reference evidence="1" key="1">
    <citation type="submission" date="2020-07" db="EMBL/GenBank/DDBJ databases">
        <title>Clarias magur genome sequencing, assembly and annotation.</title>
        <authorList>
            <person name="Kushwaha B."/>
            <person name="Kumar R."/>
            <person name="Das P."/>
            <person name="Joshi C.G."/>
            <person name="Kumar D."/>
            <person name="Nagpure N.S."/>
            <person name="Pandey M."/>
            <person name="Agarwal S."/>
            <person name="Srivastava S."/>
            <person name="Singh M."/>
            <person name="Sahoo L."/>
            <person name="Jayasankar P."/>
            <person name="Meher P.K."/>
            <person name="Koringa P.G."/>
            <person name="Iquebal M.A."/>
            <person name="Das S.P."/>
            <person name="Bit A."/>
            <person name="Patnaik S."/>
            <person name="Patel N."/>
            <person name="Shah T.M."/>
            <person name="Hinsu A."/>
            <person name="Jena J.K."/>
        </authorList>
    </citation>
    <scope>NUCLEOTIDE SEQUENCE</scope>
    <source>
        <strain evidence="1">CIFAMagur01</strain>
        <tissue evidence="1">Testis</tissue>
    </source>
</reference>
<evidence type="ECO:0000313" key="1">
    <source>
        <dbReference type="EMBL" id="KAF5902725.1"/>
    </source>
</evidence>
<dbReference type="EMBL" id="QNUK01000085">
    <property type="protein sequence ID" value="KAF5902725.1"/>
    <property type="molecule type" value="Genomic_DNA"/>
</dbReference>
<organism evidence="1 2">
    <name type="scientific">Clarias magur</name>
    <name type="common">Asian catfish</name>
    <name type="synonym">Macropteronotus magur</name>
    <dbReference type="NCBI Taxonomy" id="1594786"/>
    <lineage>
        <taxon>Eukaryota</taxon>
        <taxon>Metazoa</taxon>
        <taxon>Chordata</taxon>
        <taxon>Craniata</taxon>
        <taxon>Vertebrata</taxon>
        <taxon>Euteleostomi</taxon>
        <taxon>Actinopterygii</taxon>
        <taxon>Neopterygii</taxon>
        <taxon>Teleostei</taxon>
        <taxon>Ostariophysi</taxon>
        <taxon>Siluriformes</taxon>
        <taxon>Clariidae</taxon>
        <taxon>Clarias</taxon>
    </lineage>
</organism>
<accession>A0A8J4TWX5</accession>
<dbReference type="Proteomes" id="UP000727407">
    <property type="component" value="Unassembled WGS sequence"/>
</dbReference>
<sequence length="53" mass="6342">GVRWRRLDDPGEPYLVGSSRFLLCHFRQVQWHLQNRISLPLCAKSSNNRLRHQ</sequence>